<dbReference type="KEGG" id="asd:AS9A_P20087"/>
<keyword evidence="2" id="KW-0614">Plasmid</keyword>
<sequence>MSYPPEDDRGQRGLVRLPDGTYGFRYDEGADPIPLVTPRPAKAARPADGND</sequence>
<name>F6ESL0_HOYSD</name>
<feature type="region of interest" description="Disordered" evidence="1">
    <location>
        <begin position="1"/>
        <end position="51"/>
    </location>
</feature>
<protein>
    <submittedName>
        <fullName evidence="2">Uncharacterized protein</fullName>
    </submittedName>
</protein>
<keyword evidence="3" id="KW-1185">Reference proteome</keyword>
<dbReference type="Proteomes" id="UP000009235">
    <property type="component" value="Plasmid pAS9A-2"/>
</dbReference>
<evidence type="ECO:0000256" key="1">
    <source>
        <dbReference type="SAM" id="MobiDB-lite"/>
    </source>
</evidence>
<evidence type="ECO:0000313" key="3">
    <source>
        <dbReference type="Proteomes" id="UP000009235"/>
    </source>
</evidence>
<organism evidence="2 3">
    <name type="scientific">Hoyosella subflava (strain DSM 45089 / JCM 17490 / NBRC 109087 / DQS3-9A1)</name>
    <name type="common">Amycolicicoccus subflavus</name>
    <dbReference type="NCBI Taxonomy" id="443218"/>
    <lineage>
        <taxon>Bacteria</taxon>
        <taxon>Bacillati</taxon>
        <taxon>Actinomycetota</taxon>
        <taxon>Actinomycetes</taxon>
        <taxon>Mycobacteriales</taxon>
        <taxon>Hoyosellaceae</taxon>
        <taxon>Hoyosella</taxon>
    </lineage>
</organism>
<geneLocation type="plasmid" evidence="2 3">
    <name>pAS9A-2</name>
</geneLocation>
<dbReference type="RefSeq" id="WP_013798138.1">
    <property type="nucleotide sequence ID" value="NC_015561.1"/>
</dbReference>
<proteinExistence type="predicted"/>
<feature type="compositionally biased region" description="Basic and acidic residues" evidence="1">
    <location>
        <begin position="1"/>
        <end position="11"/>
    </location>
</feature>
<reference evidence="2 3" key="1">
    <citation type="journal article" date="2011" name="J. Bacteriol.">
        <title>Complete genome sequence of Amycolicicoccus subflavus DQS3-9A1T, an actinomycete isolated from crude oil-polluted soil.</title>
        <authorList>
            <person name="Cai M."/>
            <person name="Chen W.M."/>
            <person name="Nie Y."/>
            <person name="Chi C.Q."/>
            <person name="Wang Y.N."/>
            <person name="Tang Y.Q."/>
            <person name="Li G.Y."/>
            <person name="Wu X.L."/>
        </authorList>
    </citation>
    <scope>NUCLEOTIDE SEQUENCE [LARGE SCALE GENOMIC DNA]</scope>
    <source>
        <strain evidence="3">DSM 45089 / DQS3-9A1</strain>
        <plasmid evidence="2 3">pAS9A-2</plasmid>
    </source>
</reference>
<dbReference type="EMBL" id="CP002788">
    <property type="protein sequence ID" value="AEF43131.1"/>
    <property type="molecule type" value="Genomic_DNA"/>
</dbReference>
<accession>F6ESL0</accession>
<evidence type="ECO:0000313" key="2">
    <source>
        <dbReference type="EMBL" id="AEF43131.1"/>
    </source>
</evidence>
<gene>
    <name evidence="2" type="ordered locus">AS9A_P20087</name>
</gene>
<dbReference type="HOGENOM" id="CLU_3094871_0_0_11"/>
<dbReference type="AlphaFoldDB" id="F6ESL0"/>